<name>X1DLK4_9ZZZZ</name>
<reference evidence="1" key="1">
    <citation type="journal article" date="2014" name="Front. Microbiol.">
        <title>High frequency of phylogenetically diverse reductive dehalogenase-homologous genes in deep subseafloor sedimentary metagenomes.</title>
        <authorList>
            <person name="Kawai M."/>
            <person name="Futagami T."/>
            <person name="Toyoda A."/>
            <person name="Takaki Y."/>
            <person name="Nishi S."/>
            <person name="Hori S."/>
            <person name="Arai W."/>
            <person name="Tsubouchi T."/>
            <person name="Morono Y."/>
            <person name="Uchiyama I."/>
            <person name="Ito T."/>
            <person name="Fujiyama A."/>
            <person name="Inagaki F."/>
            <person name="Takami H."/>
        </authorList>
    </citation>
    <scope>NUCLEOTIDE SEQUENCE</scope>
    <source>
        <strain evidence="1">Expedition CK06-06</strain>
    </source>
</reference>
<dbReference type="Gene3D" id="1.10.260.40">
    <property type="entry name" value="lambda repressor-like DNA-binding domains"/>
    <property type="match status" value="1"/>
</dbReference>
<evidence type="ECO:0008006" key="2">
    <source>
        <dbReference type="Google" id="ProtNLM"/>
    </source>
</evidence>
<gene>
    <name evidence="1" type="ORF">S01H4_67247</name>
</gene>
<comment type="caution">
    <text evidence="1">The sequence shown here is derived from an EMBL/GenBank/DDBJ whole genome shotgun (WGS) entry which is preliminary data.</text>
</comment>
<dbReference type="SUPFAM" id="SSF47413">
    <property type="entry name" value="lambda repressor-like DNA-binding domains"/>
    <property type="match status" value="1"/>
</dbReference>
<feature type="non-terminal residue" evidence="1">
    <location>
        <position position="1"/>
    </location>
</feature>
<protein>
    <recommendedName>
        <fullName evidence="2">HTH cro/C1-type domain-containing protein</fullName>
    </recommendedName>
</protein>
<dbReference type="InterPro" id="IPR010982">
    <property type="entry name" value="Lambda_DNA-bd_dom_sf"/>
</dbReference>
<proteinExistence type="predicted"/>
<dbReference type="AlphaFoldDB" id="X1DLK4"/>
<accession>X1DLK4</accession>
<organism evidence="1">
    <name type="scientific">marine sediment metagenome</name>
    <dbReference type="NCBI Taxonomy" id="412755"/>
    <lineage>
        <taxon>unclassified sequences</taxon>
        <taxon>metagenomes</taxon>
        <taxon>ecological metagenomes</taxon>
    </lineage>
</organism>
<dbReference type="GO" id="GO:0003677">
    <property type="term" value="F:DNA binding"/>
    <property type="evidence" value="ECO:0007669"/>
    <property type="project" value="InterPro"/>
</dbReference>
<dbReference type="EMBL" id="BART01042174">
    <property type="protein sequence ID" value="GAH21067.1"/>
    <property type="molecule type" value="Genomic_DNA"/>
</dbReference>
<feature type="non-terminal residue" evidence="1">
    <location>
        <position position="40"/>
    </location>
</feature>
<evidence type="ECO:0000313" key="1">
    <source>
        <dbReference type="EMBL" id="GAH21067.1"/>
    </source>
</evidence>
<sequence length="40" mass="4661">YVNLDSEKLSKLRKEQKVSLGSFARSVRVSRRTVQMYEDG</sequence>